<evidence type="ECO:0000256" key="10">
    <source>
        <dbReference type="ARBA" id="ARBA00023204"/>
    </source>
</evidence>
<evidence type="ECO:0000259" key="14">
    <source>
        <dbReference type="Pfam" id="PF13476"/>
    </source>
</evidence>
<evidence type="ECO:0000313" key="16">
    <source>
        <dbReference type="Proteomes" id="UP001383192"/>
    </source>
</evidence>
<evidence type="ECO:0000256" key="3">
    <source>
        <dbReference type="ARBA" id="ARBA00006793"/>
    </source>
</evidence>
<dbReference type="InterPro" id="IPR027417">
    <property type="entry name" value="P-loop_NTPase"/>
</dbReference>
<feature type="region of interest" description="Disordered" evidence="13">
    <location>
        <begin position="1"/>
        <end position="60"/>
    </location>
</feature>
<dbReference type="PANTHER" id="PTHR19306">
    <property type="entry name" value="STRUCTURAL MAINTENANCE OF CHROMOSOMES 5,6 SMC5, SMC6"/>
    <property type="match status" value="1"/>
</dbReference>
<keyword evidence="7" id="KW-0067">ATP-binding</keyword>
<evidence type="ECO:0000256" key="13">
    <source>
        <dbReference type="SAM" id="MobiDB-lite"/>
    </source>
</evidence>
<dbReference type="SUPFAM" id="SSF57997">
    <property type="entry name" value="Tropomyosin"/>
    <property type="match status" value="1"/>
</dbReference>
<sequence>MRKRRASYSSDQERENEMSSSSKRARLSSLHESTQGTNNEASDIEEETQGPSDPAPASLDDDLEERLGRQIVESIQSRHENPVDQGVAEYGTIEAIEMHQFMCHKNLKFTFGPNINFIIGHNGSGKSAILTAIMVALGGKTTSTGRAKGIKDFVRSGQQVAEVTISLKNQGDEAYKPDQYGKSIVITRRFTKTGQSTWKIKSKDGRTISTKKEELNAICDHMNLQVDNPMSILTQGAQYAAKNFLRGSSKKDMYKLFLEGTQLAALAEEYKICRDNVDHIDKIITRKSDDVPDLQAAYDEAVARHDEAVHAQEQRRKLDSLKAEYAWAGVAVKAQELQTKVEESARQERRKDRVKDSLTASELDLETSTQGFTEAKRVLDDFGDRPTRLEERREELRADIRQVKSNIMECRDDITSINNQICGLDSQIAELTVQINEEKERLESDTQAKLAEYQQKLERAQEAIDNASREVTSAGERITTLGPQVQDLLTRWEEEKERFKTSEDKIAYCQDMIARCRQGERNRYLAYGNNIPQVLERVRDTRWHGNVPLGPLGLYVKVKDAEKWAELLRNQLGRLLTAFAITDARDRPILKQILDNFNNRHIMIIIYEQDLFEYGAGEPSPDLLTVLRALEISDPWVERILINQRQIERTLLGQTRRDGEDILARIHSGHAWTADGFDLRRYPEGGGKTDPLPFARPSNNSGLLLTGDAASERRRYETELNEAQTAHQPISSAVDTARDDLDRKRHELDREERRLKGALRRAQQHRRNVEEEEDTSVPLDIATIEGTKKVSLYQYNSIASRTPISPPQSRHQEHEDEKASLLQQFTTIAQRENEHKENERQLNEELNQVKAQIEDFSARRQVLVDQYSAKLEARERADNDVQHWQRKVAEEEQKLLEVRAQVEAFEHEFQNLRTDAERVGAEVEIPRKPKDVQKEIQTIERALHARDRRRQRCTIEELAAEVKRRKETLDRLNNDLELMEKLNELLRASLDLREERWDSWRSYISLRTKFMFTMHMHKRGYHGRVLFDHIGQELALDEERSKRNEFDVFMDLANRKVTMKMMIDTAKYDRKQYVLITPQDMGGVIIDPTKMPSFTALTIYILAAITTATNAAPVQLPGTSPIGMNGLPLTGGTDGLPMAEAVGSFDKVARDFAGVPESLRKFDSIAPQPIARQLGAVENLLPVGDVLGKLAPVTDVLGKVVPLTSVVDKVAPQLAARQLDAIEKLVPVGDVLGKLAPVTDVLGKVAPVAGILGARTDSDSCSPCMAKSIISDAMSQIQPVLQKLESLQTTDITTQTLGPILDEVKNIVSGATDKVKALAGGMNASGDVSVGDVASEIAPLVNMVLGSLGNVLKLTNTGNLMSVIGLLSGAASPLAGLLQSTKSLLGDDFTSKLVPMISNTLGLVSQLGCASNFDFLGINVHDLAGKIIGGVSGLL</sequence>
<protein>
    <submittedName>
        <fullName evidence="15">Structural maintenance of chromosomes protein 6</fullName>
        <ecNumber evidence="15">3.6.4.13</ecNumber>
    </submittedName>
</protein>
<evidence type="ECO:0000256" key="4">
    <source>
        <dbReference type="ARBA" id="ARBA00022454"/>
    </source>
</evidence>
<keyword evidence="11" id="KW-0539">Nucleus</keyword>
<feature type="compositionally biased region" description="Low complexity" evidence="13">
    <location>
        <begin position="19"/>
        <end position="30"/>
    </location>
</feature>
<name>A0AAW0CGW3_9AGAR</name>
<organism evidence="15 16">
    <name type="scientific">Paramarasmius palmivorus</name>
    <dbReference type="NCBI Taxonomy" id="297713"/>
    <lineage>
        <taxon>Eukaryota</taxon>
        <taxon>Fungi</taxon>
        <taxon>Dikarya</taxon>
        <taxon>Basidiomycota</taxon>
        <taxon>Agaricomycotina</taxon>
        <taxon>Agaricomycetes</taxon>
        <taxon>Agaricomycetidae</taxon>
        <taxon>Agaricales</taxon>
        <taxon>Marasmiineae</taxon>
        <taxon>Marasmiaceae</taxon>
        <taxon>Paramarasmius</taxon>
    </lineage>
</organism>
<feature type="compositionally biased region" description="Basic and acidic residues" evidence="13">
    <location>
        <begin position="736"/>
        <end position="755"/>
    </location>
</feature>
<dbReference type="PANTHER" id="PTHR19306:SF6">
    <property type="entry name" value="STRUCTURAL MAINTENANCE OF CHROMOSOMES PROTEIN 6"/>
    <property type="match status" value="1"/>
</dbReference>
<evidence type="ECO:0000256" key="12">
    <source>
        <dbReference type="SAM" id="Coils"/>
    </source>
</evidence>
<keyword evidence="15" id="KW-0378">Hydrolase</keyword>
<dbReference type="Pfam" id="PF13476">
    <property type="entry name" value="AAA_23"/>
    <property type="match status" value="1"/>
</dbReference>
<evidence type="ECO:0000256" key="2">
    <source>
        <dbReference type="ARBA" id="ARBA00004286"/>
    </source>
</evidence>
<dbReference type="GO" id="GO:0035861">
    <property type="term" value="C:site of double-strand break"/>
    <property type="evidence" value="ECO:0007669"/>
    <property type="project" value="TreeGrafter"/>
</dbReference>
<dbReference type="EC" id="3.6.4.13" evidence="15"/>
<dbReference type="EMBL" id="JAYKXP010000046">
    <property type="protein sequence ID" value="KAK7037566.1"/>
    <property type="molecule type" value="Genomic_DNA"/>
</dbReference>
<dbReference type="InterPro" id="IPR038729">
    <property type="entry name" value="Rad50/SbcC_AAA"/>
</dbReference>
<feature type="coiled-coil region" evidence="12">
    <location>
        <begin position="393"/>
        <end position="477"/>
    </location>
</feature>
<feature type="coiled-coil region" evidence="12">
    <location>
        <begin position="955"/>
        <end position="989"/>
    </location>
</feature>
<keyword evidence="9" id="KW-0233">DNA recombination</keyword>
<feature type="compositionally biased region" description="Polar residues" evidence="13">
    <location>
        <begin position="31"/>
        <end position="41"/>
    </location>
</feature>
<dbReference type="GO" id="GO:0005634">
    <property type="term" value="C:nucleus"/>
    <property type="evidence" value="ECO:0007669"/>
    <property type="project" value="UniProtKB-SubCell"/>
</dbReference>
<dbReference type="Proteomes" id="UP001383192">
    <property type="component" value="Unassembled WGS sequence"/>
</dbReference>
<feature type="coiled-coil region" evidence="12">
    <location>
        <begin position="828"/>
        <end position="922"/>
    </location>
</feature>
<dbReference type="GO" id="GO:0000724">
    <property type="term" value="P:double-strand break repair via homologous recombination"/>
    <property type="evidence" value="ECO:0007669"/>
    <property type="project" value="TreeGrafter"/>
</dbReference>
<dbReference type="SUPFAM" id="SSF52540">
    <property type="entry name" value="P-loop containing nucleoside triphosphate hydrolases"/>
    <property type="match status" value="1"/>
</dbReference>
<dbReference type="GO" id="GO:0030915">
    <property type="term" value="C:Smc5-Smc6 complex"/>
    <property type="evidence" value="ECO:0007669"/>
    <property type="project" value="TreeGrafter"/>
</dbReference>
<feature type="region of interest" description="Disordered" evidence="13">
    <location>
        <begin position="800"/>
        <end position="819"/>
    </location>
</feature>
<dbReference type="GO" id="GO:0003724">
    <property type="term" value="F:RNA helicase activity"/>
    <property type="evidence" value="ECO:0007669"/>
    <property type="project" value="UniProtKB-EC"/>
</dbReference>
<keyword evidence="4" id="KW-0158">Chromosome</keyword>
<dbReference type="Gene3D" id="1.20.120.330">
    <property type="entry name" value="Nucleotidyltransferases domain 2"/>
    <property type="match status" value="1"/>
</dbReference>
<keyword evidence="16" id="KW-1185">Reference proteome</keyword>
<reference evidence="15 16" key="1">
    <citation type="submission" date="2024-01" db="EMBL/GenBank/DDBJ databases">
        <title>A draft genome for a cacao thread blight-causing isolate of Paramarasmius palmivorus.</title>
        <authorList>
            <person name="Baruah I.K."/>
            <person name="Bukari Y."/>
            <person name="Amoako-Attah I."/>
            <person name="Meinhardt L.W."/>
            <person name="Bailey B.A."/>
            <person name="Cohen S.P."/>
        </authorList>
    </citation>
    <scope>NUCLEOTIDE SEQUENCE [LARGE SCALE GENOMIC DNA]</scope>
    <source>
        <strain evidence="15 16">GH-12</strain>
    </source>
</reference>
<evidence type="ECO:0000256" key="11">
    <source>
        <dbReference type="ARBA" id="ARBA00023242"/>
    </source>
</evidence>
<evidence type="ECO:0000256" key="5">
    <source>
        <dbReference type="ARBA" id="ARBA00022741"/>
    </source>
</evidence>
<dbReference type="Gene3D" id="3.40.50.300">
    <property type="entry name" value="P-loop containing nucleotide triphosphate hydrolases"/>
    <property type="match status" value="1"/>
</dbReference>
<keyword evidence="10" id="KW-0234">DNA repair</keyword>
<evidence type="ECO:0000256" key="9">
    <source>
        <dbReference type="ARBA" id="ARBA00023172"/>
    </source>
</evidence>
<evidence type="ECO:0000256" key="1">
    <source>
        <dbReference type="ARBA" id="ARBA00004123"/>
    </source>
</evidence>
<evidence type="ECO:0000256" key="6">
    <source>
        <dbReference type="ARBA" id="ARBA00022763"/>
    </source>
</evidence>
<evidence type="ECO:0000256" key="7">
    <source>
        <dbReference type="ARBA" id="ARBA00022840"/>
    </source>
</evidence>
<evidence type="ECO:0000313" key="15">
    <source>
        <dbReference type="EMBL" id="KAK7037566.1"/>
    </source>
</evidence>
<feature type="domain" description="Rad50/SbcC-type AAA" evidence="14">
    <location>
        <begin position="96"/>
        <end position="322"/>
    </location>
</feature>
<comment type="subcellular location">
    <subcellularLocation>
        <location evidence="2">Chromosome</location>
    </subcellularLocation>
    <subcellularLocation>
        <location evidence="1">Nucleus</location>
    </subcellularLocation>
</comment>
<keyword evidence="6" id="KW-0227">DNA damage</keyword>
<feature type="compositionally biased region" description="Polar residues" evidence="13">
    <location>
        <begin position="721"/>
        <end position="734"/>
    </location>
</feature>
<feature type="region of interest" description="Disordered" evidence="13">
    <location>
        <begin position="719"/>
        <end position="776"/>
    </location>
</feature>
<gene>
    <name evidence="15" type="primary">smc6_2</name>
    <name evidence="15" type="ORF">VNI00_011058</name>
</gene>
<evidence type="ECO:0000256" key="8">
    <source>
        <dbReference type="ARBA" id="ARBA00023054"/>
    </source>
</evidence>
<proteinExistence type="inferred from homology"/>
<accession>A0AAW0CGW3</accession>
<dbReference type="GO" id="GO:0003684">
    <property type="term" value="F:damaged DNA binding"/>
    <property type="evidence" value="ECO:0007669"/>
    <property type="project" value="TreeGrafter"/>
</dbReference>
<feature type="compositionally biased region" description="Polar residues" evidence="13">
    <location>
        <begin position="800"/>
        <end position="809"/>
    </location>
</feature>
<feature type="compositionally biased region" description="Basic residues" evidence="13">
    <location>
        <begin position="756"/>
        <end position="766"/>
    </location>
</feature>
<comment type="similarity">
    <text evidence="3">Belongs to the SMC family. SMC6 subfamily.</text>
</comment>
<comment type="caution">
    <text evidence="15">The sequence shown here is derived from an EMBL/GenBank/DDBJ whole genome shotgun (WGS) entry which is preliminary data.</text>
</comment>
<dbReference type="GO" id="GO:0016887">
    <property type="term" value="F:ATP hydrolysis activity"/>
    <property type="evidence" value="ECO:0007669"/>
    <property type="project" value="InterPro"/>
</dbReference>
<dbReference type="GO" id="GO:0005524">
    <property type="term" value="F:ATP binding"/>
    <property type="evidence" value="ECO:0007669"/>
    <property type="project" value="UniProtKB-KW"/>
</dbReference>
<keyword evidence="5" id="KW-0547">Nucleotide-binding</keyword>
<keyword evidence="8 12" id="KW-0175">Coiled coil</keyword>
<feature type="compositionally biased region" description="Basic and acidic residues" evidence="13">
    <location>
        <begin position="810"/>
        <end position="819"/>
    </location>
</feature>
<dbReference type="GO" id="GO:0003697">
    <property type="term" value="F:single-stranded DNA binding"/>
    <property type="evidence" value="ECO:0007669"/>
    <property type="project" value="TreeGrafter"/>
</dbReference>